<comment type="caution">
    <text evidence="2">The sequence shown here is derived from an EMBL/GenBank/DDBJ whole genome shotgun (WGS) entry which is preliminary data.</text>
</comment>
<evidence type="ECO:0000256" key="1">
    <source>
        <dbReference type="SAM" id="Phobius"/>
    </source>
</evidence>
<keyword evidence="1" id="KW-0812">Transmembrane</keyword>
<gene>
    <name evidence="2" type="ORF">C7476_101708</name>
</gene>
<dbReference type="Proteomes" id="UP000253324">
    <property type="component" value="Unassembled WGS sequence"/>
</dbReference>
<proteinExistence type="predicted"/>
<protein>
    <submittedName>
        <fullName evidence="2">Uncharacterized protein</fullName>
    </submittedName>
</protein>
<accession>A0A368Z7H1</accession>
<feature type="transmembrane region" description="Helical" evidence="1">
    <location>
        <begin position="7"/>
        <end position="29"/>
    </location>
</feature>
<evidence type="ECO:0000313" key="3">
    <source>
        <dbReference type="Proteomes" id="UP000253324"/>
    </source>
</evidence>
<organism evidence="2 3">
    <name type="scientific">Phyllobacterium bourgognense</name>
    <dbReference type="NCBI Taxonomy" id="314236"/>
    <lineage>
        <taxon>Bacteria</taxon>
        <taxon>Pseudomonadati</taxon>
        <taxon>Pseudomonadota</taxon>
        <taxon>Alphaproteobacteria</taxon>
        <taxon>Hyphomicrobiales</taxon>
        <taxon>Phyllobacteriaceae</taxon>
        <taxon>Phyllobacterium</taxon>
    </lineage>
</organism>
<evidence type="ECO:0000313" key="2">
    <source>
        <dbReference type="EMBL" id="RCW87939.1"/>
    </source>
</evidence>
<keyword evidence="1" id="KW-1133">Transmembrane helix</keyword>
<dbReference type="EMBL" id="QPJM01000001">
    <property type="protein sequence ID" value="RCW87939.1"/>
    <property type="molecule type" value="Genomic_DNA"/>
</dbReference>
<reference evidence="2 3" key="1">
    <citation type="submission" date="2018-07" db="EMBL/GenBank/DDBJ databases">
        <title>Genomic Encyclopedia of Type Strains, Phase III (KMG-III): the genomes of soil and plant-associated and newly described type strains.</title>
        <authorList>
            <person name="Whitman W."/>
        </authorList>
    </citation>
    <scope>NUCLEOTIDE SEQUENCE [LARGE SCALE GENOMIC DNA]</scope>
    <source>
        <strain evidence="2 3">31-25a</strain>
    </source>
</reference>
<keyword evidence="1" id="KW-0472">Membrane</keyword>
<sequence>MHNNRTWLLEIIAFAIILIVLLSASFSFLPS</sequence>
<dbReference type="AlphaFoldDB" id="A0A368Z7H1"/>
<keyword evidence="3" id="KW-1185">Reference proteome</keyword>
<name>A0A368Z7H1_9HYPH</name>